<dbReference type="InterPro" id="IPR001509">
    <property type="entry name" value="Epimerase_deHydtase"/>
</dbReference>
<dbReference type="KEGG" id="chya:V22_15040"/>
<evidence type="ECO:0000313" key="3">
    <source>
        <dbReference type="EMBL" id="QDT64272.1"/>
    </source>
</evidence>
<proteinExistence type="inferred from homology"/>
<evidence type="ECO:0000256" key="1">
    <source>
        <dbReference type="ARBA" id="ARBA00007637"/>
    </source>
</evidence>
<keyword evidence="3" id="KW-0560">Oxidoreductase</keyword>
<gene>
    <name evidence="3" type="primary">gerKI</name>
    <name evidence="3" type="ORF">V22_15040</name>
</gene>
<dbReference type="AlphaFoldDB" id="A0A517T7C5"/>
<dbReference type="EC" id="1.1.1.364" evidence="3"/>
<dbReference type="InterPro" id="IPR036291">
    <property type="entry name" value="NAD(P)-bd_dom_sf"/>
</dbReference>
<dbReference type="GO" id="GO:0016491">
    <property type="term" value="F:oxidoreductase activity"/>
    <property type="evidence" value="ECO:0007669"/>
    <property type="project" value="UniProtKB-KW"/>
</dbReference>
<name>A0A517T7C5_9PLAN</name>
<reference evidence="3 4" key="1">
    <citation type="submission" date="2019-02" db="EMBL/GenBank/DDBJ databases">
        <title>Deep-cultivation of Planctomycetes and their phenomic and genomic characterization uncovers novel biology.</title>
        <authorList>
            <person name="Wiegand S."/>
            <person name="Jogler M."/>
            <person name="Boedeker C."/>
            <person name="Pinto D."/>
            <person name="Vollmers J."/>
            <person name="Rivas-Marin E."/>
            <person name="Kohn T."/>
            <person name="Peeters S.H."/>
            <person name="Heuer A."/>
            <person name="Rast P."/>
            <person name="Oberbeckmann S."/>
            <person name="Bunk B."/>
            <person name="Jeske O."/>
            <person name="Meyerdierks A."/>
            <person name="Storesund J.E."/>
            <person name="Kallscheuer N."/>
            <person name="Luecker S."/>
            <person name="Lage O.M."/>
            <person name="Pohl T."/>
            <person name="Merkel B.J."/>
            <person name="Hornburger P."/>
            <person name="Mueller R.-W."/>
            <person name="Bruemmer F."/>
            <person name="Labrenz M."/>
            <person name="Spormann A.M."/>
            <person name="Op den Camp H."/>
            <person name="Overmann J."/>
            <person name="Amann R."/>
            <person name="Jetten M.S.M."/>
            <person name="Mascher T."/>
            <person name="Medema M.H."/>
            <person name="Devos D.P."/>
            <person name="Kaster A.-K."/>
            <person name="Ovreas L."/>
            <person name="Rohde M."/>
            <person name="Galperin M.Y."/>
            <person name="Jogler C."/>
        </authorList>
    </citation>
    <scope>NUCLEOTIDE SEQUENCE [LARGE SCALE GENOMIC DNA]</scope>
    <source>
        <strain evidence="3 4">V22</strain>
    </source>
</reference>
<evidence type="ECO:0000313" key="4">
    <source>
        <dbReference type="Proteomes" id="UP000319976"/>
    </source>
</evidence>
<dbReference type="Pfam" id="PF01370">
    <property type="entry name" value="Epimerase"/>
    <property type="match status" value="1"/>
</dbReference>
<organism evidence="3 4">
    <name type="scientific">Calycomorphotria hydatis</name>
    <dbReference type="NCBI Taxonomy" id="2528027"/>
    <lineage>
        <taxon>Bacteria</taxon>
        <taxon>Pseudomonadati</taxon>
        <taxon>Planctomycetota</taxon>
        <taxon>Planctomycetia</taxon>
        <taxon>Planctomycetales</taxon>
        <taxon>Planctomycetaceae</taxon>
        <taxon>Calycomorphotria</taxon>
    </lineage>
</organism>
<dbReference type="PANTHER" id="PTHR43000">
    <property type="entry name" value="DTDP-D-GLUCOSE 4,6-DEHYDRATASE-RELATED"/>
    <property type="match status" value="1"/>
</dbReference>
<keyword evidence="4" id="KW-1185">Reference proteome</keyword>
<evidence type="ECO:0000259" key="2">
    <source>
        <dbReference type="Pfam" id="PF01370"/>
    </source>
</evidence>
<accession>A0A517T7C5</accession>
<dbReference type="Proteomes" id="UP000319976">
    <property type="component" value="Chromosome"/>
</dbReference>
<dbReference type="Gene3D" id="3.40.50.720">
    <property type="entry name" value="NAD(P)-binding Rossmann-like Domain"/>
    <property type="match status" value="1"/>
</dbReference>
<dbReference type="SUPFAM" id="SSF51735">
    <property type="entry name" value="NAD(P)-binding Rossmann-fold domains"/>
    <property type="match status" value="1"/>
</dbReference>
<sequence>MVVTGGGGFIGGHLCRRLVADGYEVLAVVRRRNGSSLAGVSEHVADLSSPGSLLPADWDGASFVLIHLAWDIASRGDFAAQAECLSDFAGLVGHWTGRGLCGVVSFGTSEEYGAKSGVLAEADGAEGALSAYGWAKASSRNLLESWSVHAGVAAVWLRPFTVYGPGQSGQMLIPYAIQQALDGQVASFTAGTQKRDFVYVDDVVAATAAALGRVVREGGDGGLWEFNLGTGDAVAVCDAIKMLGERLGCRHLFRIGAKPSPKSGAPVQVAGIAQASDLLGWSPKINLADGLDRIVSELNKDKKWAA</sequence>
<comment type="similarity">
    <text evidence="1">Belongs to the NAD(P)-dependent epimerase/dehydratase family.</text>
</comment>
<protein>
    <submittedName>
        <fullName evidence="3">dTDP-4-oxo-6-deoxy-D-allose reductase</fullName>
        <ecNumber evidence="3">1.1.1.364</ecNumber>
    </submittedName>
</protein>
<dbReference type="EMBL" id="CP036316">
    <property type="protein sequence ID" value="QDT64272.1"/>
    <property type="molecule type" value="Genomic_DNA"/>
</dbReference>
<dbReference type="RefSeq" id="WP_197440004.1">
    <property type="nucleotide sequence ID" value="NZ_CP036316.1"/>
</dbReference>
<feature type="domain" description="NAD-dependent epimerase/dehydratase" evidence="2">
    <location>
        <begin position="1"/>
        <end position="216"/>
    </location>
</feature>